<reference evidence="1" key="2">
    <citation type="submission" date="2016-06" db="EMBL/GenBank/DDBJ databases">
        <title>The genome of a short-lived fish provides insights into sex chromosome evolution and the genetic control of aging.</title>
        <authorList>
            <person name="Reichwald K."/>
            <person name="Felder M."/>
            <person name="Petzold A."/>
            <person name="Koch P."/>
            <person name="Groth M."/>
            <person name="Platzer M."/>
        </authorList>
    </citation>
    <scope>NUCLEOTIDE SEQUENCE</scope>
    <source>
        <tissue evidence="1">Brain</tissue>
    </source>
</reference>
<name>A0A1A7XZL4_9TELE</name>
<accession>A0A1A7XZL4</accession>
<dbReference type="EMBL" id="HADX01000968">
    <property type="protein sequence ID" value="SBP23200.1"/>
    <property type="molecule type" value="Transcribed_RNA"/>
</dbReference>
<reference evidence="1" key="1">
    <citation type="submission" date="2016-05" db="EMBL/GenBank/DDBJ databases">
        <authorList>
            <person name="Lavstsen T."/>
            <person name="Jespersen J.S."/>
        </authorList>
    </citation>
    <scope>NUCLEOTIDE SEQUENCE</scope>
    <source>
        <tissue evidence="1">Brain</tissue>
    </source>
</reference>
<proteinExistence type="predicted"/>
<organism evidence="1">
    <name type="scientific">Iconisemion striatum</name>
    <dbReference type="NCBI Taxonomy" id="60296"/>
    <lineage>
        <taxon>Eukaryota</taxon>
        <taxon>Metazoa</taxon>
        <taxon>Chordata</taxon>
        <taxon>Craniata</taxon>
        <taxon>Vertebrata</taxon>
        <taxon>Euteleostomi</taxon>
        <taxon>Actinopterygii</taxon>
        <taxon>Neopterygii</taxon>
        <taxon>Teleostei</taxon>
        <taxon>Neoteleostei</taxon>
        <taxon>Acanthomorphata</taxon>
        <taxon>Ovalentaria</taxon>
        <taxon>Atherinomorphae</taxon>
        <taxon>Cyprinodontiformes</taxon>
        <taxon>Nothobranchiidae</taxon>
        <taxon>Iconisemion</taxon>
    </lineage>
</organism>
<dbReference type="AlphaFoldDB" id="A0A1A7XZL4"/>
<evidence type="ECO:0000313" key="1">
    <source>
        <dbReference type="EMBL" id="SBP23200.1"/>
    </source>
</evidence>
<feature type="non-terminal residue" evidence="1">
    <location>
        <position position="170"/>
    </location>
</feature>
<protein>
    <submittedName>
        <fullName evidence="1">Uncharacterized protein</fullName>
    </submittedName>
</protein>
<feature type="non-terminal residue" evidence="1">
    <location>
        <position position="1"/>
    </location>
</feature>
<sequence length="170" mass="18851">IPILMKGITILLDFGAICCVAISKWFQFLLVSDSQTIEVHGQIPHRNKNPLLLHIQIQHLFHILQFSVMALQRLTEVQRGFAHQSICFQGVMAPYLEIHLCEWRHSQSESLIPFRAGGTVGLCGTASLSLCCHLHINGSPENSLFPFKFGTGNNGMELQLASVVMASLCP</sequence>
<gene>
    <name evidence="1" type="primary">Nfu_g_1_005858</name>
</gene>